<sequence>MRSRLASSFQGHAQPPRAQRYLQEESCEVSQQWLRITVKKRGQQLPADSASGPERQQLIDFRDRRRTPRLHKCSICHNERESSHHGKSEEVQGNSVAHNTQIGGFRVGGSACENQAPRRQC</sequence>
<organism evidence="2 3">
    <name type="scientific">Pleurodeles waltl</name>
    <name type="common">Iberian ribbed newt</name>
    <dbReference type="NCBI Taxonomy" id="8319"/>
    <lineage>
        <taxon>Eukaryota</taxon>
        <taxon>Metazoa</taxon>
        <taxon>Chordata</taxon>
        <taxon>Craniata</taxon>
        <taxon>Vertebrata</taxon>
        <taxon>Euteleostomi</taxon>
        <taxon>Amphibia</taxon>
        <taxon>Batrachia</taxon>
        <taxon>Caudata</taxon>
        <taxon>Salamandroidea</taxon>
        <taxon>Salamandridae</taxon>
        <taxon>Pleurodelinae</taxon>
        <taxon>Pleurodeles</taxon>
    </lineage>
</organism>
<feature type="region of interest" description="Disordered" evidence="1">
    <location>
        <begin position="100"/>
        <end position="121"/>
    </location>
</feature>
<name>A0AAV7VIJ8_PLEWA</name>
<reference evidence="2" key="1">
    <citation type="journal article" date="2022" name="bioRxiv">
        <title>Sequencing and chromosome-scale assembly of the giantPleurodeles waltlgenome.</title>
        <authorList>
            <person name="Brown T."/>
            <person name="Elewa A."/>
            <person name="Iarovenko S."/>
            <person name="Subramanian E."/>
            <person name="Araus A.J."/>
            <person name="Petzold A."/>
            <person name="Susuki M."/>
            <person name="Suzuki K.-i.T."/>
            <person name="Hayashi T."/>
            <person name="Toyoda A."/>
            <person name="Oliveira C."/>
            <person name="Osipova E."/>
            <person name="Leigh N.D."/>
            <person name="Simon A."/>
            <person name="Yun M.H."/>
        </authorList>
    </citation>
    <scope>NUCLEOTIDE SEQUENCE</scope>
    <source>
        <strain evidence="2">20211129_DDA</strain>
        <tissue evidence="2">Liver</tissue>
    </source>
</reference>
<evidence type="ECO:0000313" key="3">
    <source>
        <dbReference type="Proteomes" id="UP001066276"/>
    </source>
</evidence>
<keyword evidence="3" id="KW-1185">Reference proteome</keyword>
<feature type="compositionally biased region" description="Polar residues" evidence="1">
    <location>
        <begin position="1"/>
        <end position="11"/>
    </location>
</feature>
<gene>
    <name evidence="2" type="ORF">NDU88_003701</name>
</gene>
<dbReference type="EMBL" id="JANPWB010000003">
    <property type="protein sequence ID" value="KAJ1199869.1"/>
    <property type="molecule type" value="Genomic_DNA"/>
</dbReference>
<accession>A0AAV7VIJ8</accession>
<comment type="caution">
    <text evidence="2">The sequence shown here is derived from an EMBL/GenBank/DDBJ whole genome shotgun (WGS) entry which is preliminary data.</text>
</comment>
<dbReference type="Proteomes" id="UP001066276">
    <property type="component" value="Chromosome 2_1"/>
</dbReference>
<proteinExistence type="predicted"/>
<evidence type="ECO:0000313" key="2">
    <source>
        <dbReference type="EMBL" id="KAJ1199869.1"/>
    </source>
</evidence>
<feature type="region of interest" description="Disordered" evidence="1">
    <location>
        <begin position="1"/>
        <end position="22"/>
    </location>
</feature>
<dbReference type="AlphaFoldDB" id="A0AAV7VIJ8"/>
<protein>
    <submittedName>
        <fullName evidence="2">Uncharacterized protein</fullName>
    </submittedName>
</protein>
<evidence type="ECO:0000256" key="1">
    <source>
        <dbReference type="SAM" id="MobiDB-lite"/>
    </source>
</evidence>